<dbReference type="InterPro" id="IPR003151">
    <property type="entry name" value="PIK-rel_kinase_FAT"/>
</dbReference>
<keyword evidence="5" id="KW-0539">Nucleus</keyword>
<dbReference type="Pfam" id="PF02260">
    <property type="entry name" value="FATC"/>
    <property type="match status" value="1"/>
</dbReference>
<sequence length="2158" mass="248903">MSADLPDRSASPILMDDSIINGFRAQLEHSADEVQPVSIPTSLGDSEQTRREFFDALKKDFAKATANSTIEVERIVPLDHELSKNLYTLIFDSTTLSTVMACSYDPGLIFPIFNAYKEWEEVAILIGRMYNRILDLDSLKELCGWLILISGHILSPKYESQTGESSKDIFEKLLPLFQNVISYTSAQFLANDVTCFVSYFGQRFFDQIFGIVDYKIFAGSFSGYRVESAFNFLTSMAYLLTAGCVEKPVTMSEADFKSETLKLFFSKYSCFMLPRIFFNKYLAAHKDEIMGFIGPHVESYGSVEEYVGKNLAFIFDYFMLNRKTLSEDKLTSAIYHFTGHPLDHYVKRNTFQSILVCIFHMGTDRDVALSMLKRIAAAKAIEWNDLVRNQFLGLMIDLRQDLIEQPYFGERKKVIALGLTEFVKAISSFILNTHVAKICHTLWILNSPVENFAEVWKALIPKLDLKNLIKMRFKLLFYFLQIDQFQCLADVYLKELDRKKITNKYERESIDIKLLYSAIFQVPRKCSINPNVAEIALSAMEQNVHLTPFILPTISRQLLIDYSDYNSKAKLLDRIFELSRQANTILELSTLASFVGQITAIDPKALMDTPTWKDDSPKTNMALYTDEVGLVRKFVHEIFRWHIEAPSGGQSDMAALCLQYICQDLKFAGPKFQKIREEMPELGPYETATITANNITGYYMVPICRAEYKERIKSHSMWLVQWYRTLSREIKMIPFVILDALSKSHSGEEMPFIYADFLPVVVFQCLNEFDKHKVNEFLITEAKHVFAAVKKDSPARREDISESCQTIFQLIDDLYRIVAKDAKTKKIKKELRSNLLYFIEESLKYRICPEDLMPASVEAAESCDNFYRAQRLLEQYSIKKDGRGVPGYDRMIFDLVQSLNFNLQEFENNEGAYAMILKNDKPTDLQTIKCAYARGDHHEILPMISGENREFMVHFLQLFNQPDLVISYIAQRFSPEERRFLKRDYPDVYQVQCQAAIELGKWELVDTELDRTEELIPKIDTMVDMREIGRNSGRNSEEIRIDPETSSITPETSGNEEDLLAFVSDTDEESENAQRENEKPGENGDNAVEKENAPSTDRKRAPDQDLTRKSKKTRLSSIANGSVLDGLNDTNMVFKNRVDCTDFVEKKPEVEITEDSSMMDNVVSGGLGGKNGGKKNVEILDESRIPGPEHPITDDLDRWELLEKYRMDTVTENAKRCYNDFEEGMRVLEPLTKWTPYEDYDPIYDPTEQHTFGADLTVILQKCRTKRFEEAKKHLSLAQVYLMKTLAQQGVDNTRPYSVGYEFVQDLHTLEDLKLAWPQLSDRSMENIWKKVDPNETQDSIMEISQTSVQGTQSALHQSVKQILDAWTARDHLVRQTPKDLEPILRNRRNILRSLHRPQNEIKDGLTKLLVQSARLARENDMTHTVLPLLTEAKKDGSNMLELEIERAYYYMEKKDSSKNPVQIMARAISDYFPLCWDLLETQTEEADSGFKHPHNSKTLAHLAGQEDTKRWEESMITMLDMMSTEQISGSSKLLKLCKNLEALGAASELFFYRYTMFVDSAFEVPHDQAARLLIRLCTETMRRGDTFQHEVMPRMVTAWLDSNRELARKQKKEADKSSAPPPPPKEEEKFFVTTYDPPFVLIRKAFNDLPKKKFYLVFSLLATRLSKAEKQDSDVVMEIMRSLLNEYPHQCTLLSMGEARCSTKKFGERAEAMNRVFELAKQHDRKVKPVLDMYRFLADNLARISSIKINADTLDLKKNFVEFMSFIHTGHRRVSAANKKNIMKPSIPLFFKYLDSPFREIPRDCVMIHEVVSDCHVINSLARPKRLTLIGTDGEKYVILCKPTDELRKDMRFLELATMLNRRMLTSRYTKNRDYRIRTYHVVPLEETGGIIEWIPHMDTFNNCIQNGRCTNRDALAKLRERVSKGRLPKEELYRIYKDKLVPLFHAEMGNYLRKTAMNPSAYYQKQRNYTVTTAAMSALGHIVGLGDRHLGNILVDATNGDVMHVDFNLLFNSGEMLTVPEIVPFRLTRNVVDAFGPTGVEGRFRIAFERIIKFLQAEKPAILRILKSFIYDPLIDWRIDDENDHATYTRRSNLTNISVQDRIELVRDRLDGYLHTTIQPKIGPITDERVLVSKLIELAMDEESLSRMYFGWSPFV</sequence>
<dbReference type="InterPro" id="IPR000403">
    <property type="entry name" value="PI3/4_kinase_cat_dom"/>
</dbReference>
<dbReference type="GO" id="GO:0000077">
    <property type="term" value="P:DNA damage checkpoint signaling"/>
    <property type="evidence" value="ECO:0007669"/>
    <property type="project" value="TreeGrafter"/>
</dbReference>
<evidence type="ECO:0000256" key="1">
    <source>
        <dbReference type="ARBA" id="ARBA00004123"/>
    </source>
</evidence>
<comment type="caution">
    <text evidence="9">The sequence shown here is derived from an EMBL/GenBank/DDBJ whole genome shotgun (WGS) entry which is preliminary data.</text>
</comment>
<evidence type="ECO:0000256" key="6">
    <source>
        <dbReference type="SAM" id="MobiDB-lite"/>
    </source>
</evidence>
<dbReference type="Gene3D" id="3.30.1010.10">
    <property type="entry name" value="Phosphatidylinositol 3-kinase Catalytic Subunit, Chain A, domain 4"/>
    <property type="match status" value="1"/>
</dbReference>
<protein>
    <submittedName>
        <fullName evidence="9">(pine wood nematode) hypothetical protein</fullName>
    </submittedName>
</protein>
<dbReference type="CDD" id="cd00892">
    <property type="entry name" value="PIKKc_ATR"/>
    <property type="match status" value="1"/>
</dbReference>
<dbReference type="Proteomes" id="UP000659654">
    <property type="component" value="Unassembled WGS sequence"/>
</dbReference>
<dbReference type="EMBL" id="CAJFDI010000006">
    <property type="protein sequence ID" value="CAD5233432.1"/>
    <property type="molecule type" value="Genomic_DNA"/>
</dbReference>
<evidence type="ECO:0000259" key="8">
    <source>
        <dbReference type="PROSITE" id="PS51190"/>
    </source>
</evidence>
<dbReference type="PANTHER" id="PTHR11139:SF69">
    <property type="entry name" value="SERINE_THREONINE-PROTEIN KINASE ATR"/>
    <property type="match status" value="1"/>
</dbReference>
<dbReference type="GO" id="GO:0004674">
    <property type="term" value="F:protein serine/threonine kinase activity"/>
    <property type="evidence" value="ECO:0007669"/>
    <property type="project" value="UniProtKB-KW"/>
</dbReference>
<dbReference type="Pfam" id="PF02259">
    <property type="entry name" value="FAT"/>
    <property type="match status" value="1"/>
</dbReference>
<dbReference type="EMBL" id="CAJFCV020000006">
    <property type="protein sequence ID" value="CAG9128497.1"/>
    <property type="molecule type" value="Genomic_DNA"/>
</dbReference>
<dbReference type="GO" id="GO:0000723">
    <property type="term" value="P:telomere maintenance"/>
    <property type="evidence" value="ECO:0007669"/>
    <property type="project" value="TreeGrafter"/>
</dbReference>
<keyword evidence="3" id="KW-0418">Kinase</keyword>
<dbReference type="GO" id="GO:0005634">
    <property type="term" value="C:nucleus"/>
    <property type="evidence" value="ECO:0007669"/>
    <property type="project" value="UniProtKB-SubCell"/>
</dbReference>
<keyword evidence="10" id="KW-1185">Reference proteome</keyword>
<evidence type="ECO:0000313" key="9">
    <source>
        <dbReference type="EMBL" id="CAD5233432.1"/>
    </source>
</evidence>
<dbReference type="PROSITE" id="PS51190">
    <property type="entry name" value="FATC"/>
    <property type="match status" value="1"/>
</dbReference>
<dbReference type="SMART" id="SM00146">
    <property type="entry name" value="PI3Kc"/>
    <property type="match status" value="1"/>
</dbReference>
<dbReference type="SMART" id="SM01343">
    <property type="entry name" value="FATC"/>
    <property type="match status" value="1"/>
</dbReference>
<dbReference type="InterPro" id="IPR050517">
    <property type="entry name" value="DDR_Repair_Kinase"/>
</dbReference>
<dbReference type="GO" id="GO:0005694">
    <property type="term" value="C:chromosome"/>
    <property type="evidence" value="ECO:0007669"/>
    <property type="project" value="TreeGrafter"/>
</dbReference>
<feature type="region of interest" description="Disordered" evidence="6">
    <location>
        <begin position="1610"/>
        <end position="1629"/>
    </location>
</feature>
<dbReference type="InterPro" id="IPR003152">
    <property type="entry name" value="FATC_dom"/>
</dbReference>
<evidence type="ECO:0000256" key="2">
    <source>
        <dbReference type="ARBA" id="ARBA00010769"/>
    </source>
</evidence>
<dbReference type="PANTHER" id="PTHR11139">
    <property type="entry name" value="ATAXIA TELANGIECTASIA MUTATED ATM -RELATED"/>
    <property type="match status" value="1"/>
</dbReference>
<evidence type="ECO:0000256" key="3">
    <source>
        <dbReference type="ARBA" id="ARBA00022527"/>
    </source>
</evidence>
<dbReference type="PROSITE" id="PS50290">
    <property type="entry name" value="PI3_4_KINASE_3"/>
    <property type="match status" value="1"/>
</dbReference>
<dbReference type="Proteomes" id="UP000582659">
    <property type="component" value="Unassembled WGS sequence"/>
</dbReference>
<evidence type="ECO:0000256" key="4">
    <source>
        <dbReference type="ARBA" id="ARBA00022763"/>
    </source>
</evidence>
<feature type="domain" description="PI3K/PI4K catalytic" evidence="7">
    <location>
        <begin position="1812"/>
        <end position="2120"/>
    </location>
</feature>
<evidence type="ECO:0000256" key="5">
    <source>
        <dbReference type="ARBA" id="ARBA00023242"/>
    </source>
</evidence>
<gene>
    <name evidence="9" type="ORF">BXYJ_LOCUS13523</name>
</gene>
<keyword evidence="4" id="KW-0227">DNA damage</keyword>
<dbReference type="SUPFAM" id="SSF56112">
    <property type="entry name" value="Protein kinase-like (PK-like)"/>
    <property type="match status" value="1"/>
</dbReference>
<comment type="similarity">
    <text evidence="2">Belongs to the PI3/PI4-kinase family. ATM subfamily.</text>
</comment>
<feature type="compositionally biased region" description="Basic and acidic residues" evidence="6">
    <location>
        <begin position="1072"/>
        <end position="1108"/>
    </location>
</feature>
<reference evidence="9" key="1">
    <citation type="submission" date="2020-09" db="EMBL/GenBank/DDBJ databases">
        <authorList>
            <person name="Kikuchi T."/>
        </authorList>
    </citation>
    <scope>NUCLEOTIDE SEQUENCE</scope>
    <source>
        <strain evidence="9">Ka4C1</strain>
    </source>
</reference>
<dbReference type="InterPro" id="IPR057564">
    <property type="entry name" value="HEAT_ATR"/>
</dbReference>
<dbReference type="InterPro" id="IPR036940">
    <property type="entry name" value="PI3/4_kinase_cat_sf"/>
</dbReference>
<feature type="compositionally biased region" description="Acidic residues" evidence="6">
    <location>
        <begin position="1054"/>
        <end position="1071"/>
    </location>
</feature>
<feature type="compositionally biased region" description="Polar residues" evidence="6">
    <location>
        <begin position="1044"/>
        <end position="1053"/>
    </location>
</feature>
<feature type="domain" description="FATC" evidence="8">
    <location>
        <begin position="2126"/>
        <end position="2158"/>
    </location>
</feature>
<dbReference type="Pfam" id="PF23593">
    <property type="entry name" value="HEAT_ATR"/>
    <property type="match status" value="1"/>
</dbReference>
<dbReference type="InterPro" id="IPR011009">
    <property type="entry name" value="Kinase-like_dom_sf"/>
</dbReference>
<evidence type="ECO:0000313" key="10">
    <source>
        <dbReference type="Proteomes" id="UP000659654"/>
    </source>
</evidence>
<feature type="region of interest" description="Disordered" evidence="6">
    <location>
        <begin position="1027"/>
        <end position="1114"/>
    </location>
</feature>
<feature type="compositionally biased region" description="Basic and acidic residues" evidence="6">
    <location>
        <begin position="1027"/>
        <end position="1043"/>
    </location>
</feature>
<proteinExistence type="inferred from homology"/>
<dbReference type="Gene3D" id="1.10.1070.11">
    <property type="entry name" value="Phosphatidylinositol 3-/4-kinase, catalytic domain"/>
    <property type="match status" value="1"/>
</dbReference>
<dbReference type="Pfam" id="PF00454">
    <property type="entry name" value="PI3_PI4_kinase"/>
    <property type="match status" value="1"/>
</dbReference>
<dbReference type="GO" id="GO:0006281">
    <property type="term" value="P:DNA repair"/>
    <property type="evidence" value="ECO:0007669"/>
    <property type="project" value="TreeGrafter"/>
</dbReference>
<keyword evidence="3" id="KW-0808">Transferase</keyword>
<organism evidence="9 10">
    <name type="scientific">Bursaphelenchus xylophilus</name>
    <name type="common">Pinewood nematode worm</name>
    <name type="synonym">Aphelenchoides xylophilus</name>
    <dbReference type="NCBI Taxonomy" id="6326"/>
    <lineage>
        <taxon>Eukaryota</taxon>
        <taxon>Metazoa</taxon>
        <taxon>Ecdysozoa</taxon>
        <taxon>Nematoda</taxon>
        <taxon>Chromadorea</taxon>
        <taxon>Rhabditida</taxon>
        <taxon>Tylenchina</taxon>
        <taxon>Tylenchomorpha</taxon>
        <taxon>Aphelenchoidea</taxon>
        <taxon>Aphelenchoididae</taxon>
        <taxon>Bursaphelenchus</taxon>
    </lineage>
</organism>
<accession>A0A7I8X4I5</accession>
<dbReference type="OrthoDB" id="381190at2759"/>
<comment type="subcellular location">
    <subcellularLocation>
        <location evidence="1">Nucleus</location>
    </subcellularLocation>
</comment>
<keyword evidence="3" id="KW-0723">Serine/threonine-protein kinase</keyword>
<name>A0A7I8X4I5_BURXY</name>
<evidence type="ECO:0000259" key="7">
    <source>
        <dbReference type="PROSITE" id="PS50290"/>
    </source>
</evidence>